<sequence length="436" mass="46453">MSSLENVGNESILFIAFANTFIAKNDTNPNPTVWVGTSCGSVIVIALTMPDNVDNRVLCLQTVLATPTPSIYRLKGSILNIGFLDSFGQQLSLKPDHWKDQTRADSSTPTSDGKRQTSLSITRSGSASAGGGTGVGSFSNNSGSSNLKSSTSGDGVGGSGSGGGASGSNSNSGKISKISPTTSSSDFRDSHLVVITSEKQIRLIALPLQVCVQKATITETSFAVRADVVYMKNQGESRDQTALCLACYLGTGNIVVYSLPSLRQLIDVDFVPLTDVRIARTIFFSANGHAMYMSSPSEVTKFTISSSIMETLSEMTESAFTESKPLPEQPKQSFLKGLFGGAPTPLDREELFGEASSGKASKTTARLIPGSIDHAKAHTSAIGGEFAKLREGFNERGERLGKLEDSTARMQNEAEVFSSAAHAVMLKYRDKKWYQF</sequence>
<comment type="subcellular location">
    <subcellularLocation>
        <location evidence="1">Cytoplasm</location>
    </subcellularLocation>
</comment>
<evidence type="ECO:0000256" key="1">
    <source>
        <dbReference type="ARBA" id="ARBA00004496"/>
    </source>
</evidence>
<protein>
    <recommendedName>
        <fullName evidence="5">V-SNARE coiled-coil homology domain-containing protein</fullName>
    </recommendedName>
</protein>
<dbReference type="OMA" id="ICITTEK"/>
<dbReference type="GO" id="GO:0006893">
    <property type="term" value="P:Golgi to plasma membrane transport"/>
    <property type="evidence" value="ECO:0007669"/>
    <property type="project" value="TreeGrafter"/>
</dbReference>
<evidence type="ECO:0000259" key="5">
    <source>
        <dbReference type="PROSITE" id="PS50892"/>
    </source>
</evidence>
<dbReference type="GO" id="GO:0019905">
    <property type="term" value="F:syntaxin binding"/>
    <property type="evidence" value="ECO:0007669"/>
    <property type="project" value="TreeGrafter"/>
</dbReference>
<feature type="compositionally biased region" description="Gly residues" evidence="4">
    <location>
        <begin position="154"/>
        <end position="166"/>
    </location>
</feature>
<gene>
    <name evidence="6" type="ORF">RDWZM_010317</name>
</gene>
<proteinExistence type="predicted"/>
<evidence type="ECO:0000313" key="7">
    <source>
        <dbReference type="Proteomes" id="UP001142055"/>
    </source>
</evidence>
<keyword evidence="7" id="KW-1185">Reference proteome</keyword>
<accession>A0A9Q0M0R9</accession>
<dbReference type="Pfam" id="PF08596">
    <property type="entry name" value="Lgl_C"/>
    <property type="match status" value="1"/>
</dbReference>
<dbReference type="SUPFAM" id="SSF58038">
    <property type="entry name" value="SNARE fusion complex"/>
    <property type="match status" value="1"/>
</dbReference>
<dbReference type="GO" id="GO:0005096">
    <property type="term" value="F:GTPase activator activity"/>
    <property type="evidence" value="ECO:0007669"/>
    <property type="project" value="TreeGrafter"/>
</dbReference>
<dbReference type="PANTHER" id="PTHR10241">
    <property type="entry name" value="LETHAL 2 GIANT LARVAE PROTEIN"/>
    <property type="match status" value="1"/>
</dbReference>
<evidence type="ECO:0000256" key="3">
    <source>
        <dbReference type="PROSITE-ProRule" id="PRU00290"/>
    </source>
</evidence>
<dbReference type="EMBL" id="JAPWDV010000004">
    <property type="protein sequence ID" value="KAJ6215817.1"/>
    <property type="molecule type" value="Genomic_DNA"/>
</dbReference>
<dbReference type="GO" id="GO:0006887">
    <property type="term" value="P:exocytosis"/>
    <property type="evidence" value="ECO:0007669"/>
    <property type="project" value="TreeGrafter"/>
</dbReference>
<dbReference type="PROSITE" id="PS50892">
    <property type="entry name" value="V_SNARE"/>
    <property type="match status" value="1"/>
</dbReference>
<dbReference type="InterPro" id="IPR013905">
    <property type="entry name" value="Lgl_C_dom"/>
</dbReference>
<dbReference type="Proteomes" id="UP001142055">
    <property type="component" value="Chromosome 4"/>
</dbReference>
<feature type="compositionally biased region" description="Low complexity" evidence="4">
    <location>
        <begin position="167"/>
        <end position="185"/>
    </location>
</feature>
<feature type="compositionally biased region" description="Polar residues" evidence="4">
    <location>
        <begin position="104"/>
        <end position="119"/>
    </location>
</feature>
<dbReference type="Gene3D" id="1.20.5.110">
    <property type="match status" value="1"/>
</dbReference>
<evidence type="ECO:0000256" key="4">
    <source>
        <dbReference type="SAM" id="MobiDB-lite"/>
    </source>
</evidence>
<dbReference type="PANTHER" id="PTHR10241:SF25">
    <property type="entry name" value="TOMOSYN, ISOFORM C"/>
    <property type="match status" value="1"/>
</dbReference>
<evidence type="ECO:0000256" key="2">
    <source>
        <dbReference type="ARBA" id="ARBA00022490"/>
    </source>
</evidence>
<dbReference type="GO" id="GO:0045159">
    <property type="term" value="F:myosin II binding"/>
    <property type="evidence" value="ECO:0007669"/>
    <property type="project" value="TreeGrafter"/>
</dbReference>
<feature type="region of interest" description="Disordered" evidence="4">
    <location>
        <begin position="95"/>
        <end position="185"/>
    </location>
</feature>
<feature type="domain" description="V-SNARE coiled-coil homology" evidence="5">
    <location>
        <begin position="371"/>
        <end position="431"/>
    </location>
</feature>
<evidence type="ECO:0000313" key="6">
    <source>
        <dbReference type="EMBL" id="KAJ6215817.1"/>
    </source>
</evidence>
<dbReference type="CDD" id="cd15873">
    <property type="entry name" value="R-SNARE_STXBP5_6"/>
    <property type="match status" value="1"/>
</dbReference>
<dbReference type="GO" id="GO:0005886">
    <property type="term" value="C:plasma membrane"/>
    <property type="evidence" value="ECO:0007669"/>
    <property type="project" value="TreeGrafter"/>
</dbReference>
<keyword evidence="3" id="KW-0175">Coiled coil</keyword>
<dbReference type="GO" id="GO:0031201">
    <property type="term" value="C:SNARE complex"/>
    <property type="evidence" value="ECO:0007669"/>
    <property type="project" value="TreeGrafter"/>
</dbReference>
<comment type="caution">
    <text evidence="6">The sequence shown here is derived from an EMBL/GenBank/DDBJ whole genome shotgun (WGS) entry which is preliminary data.</text>
</comment>
<dbReference type="AlphaFoldDB" id="A0A9Q0M0R9"/>
<feature type="compositionally biased region" description="Low complexity" evidence="4">
    <location>
        <begin position="136"/>
        <end position="153"/>
    </location>
</feature>
<name>A0A9Q0M0R9_BLOTA</name>
<organism evidence="6 7">
    <name type="scientific">Blomia tropicalis</name>
    <name type="common">Mite</name>
    <dbReference type="NCBI Taxonomy" id="40697"/>
    <lineage>
        <taxon>Eukaryota</taxon>
        <taxon>Metazoa</taxon>
        <taxon>Ecdysozoa</taxon>
        <taxon>Arthropoda</taxon>
        <taxon>Chelicerata</taxon>
        <taxon>Arachnida</taxon>
        <taxon>Acari</taxon>
        <taxon>Acariformes</taxon>
        <taxon>Sarcoptiformes</taxon>
        <taxon>Astigmata</taxon>
        <taxon>Glycyphagoidea</taxon>
        <taxon>Echimyopodidae</taxon>
        <taxon>Blomia</taxon>
    </lineage>
</organism>
<dbReference type="InterPro" id="IPR042855">
    <property type="entry name" value="V_SNARE_CC"/>
</dbReference>
<keyword evidence="2" id="KW-0963">Cytoplasm</keyword>
<reference evidence="6" key="1">
    <citation type="submission" date="2022-12" db="EMBL/GenBank/DDBJ databases">
        <title>Genome assemblies of Blomia tropicalis.</title>
        <authorList>
            <person name="Cui Y."/>
        </authorList>
    </citation>
    <scope>NUCLEOTIDE SEQUENCE</scope>
    <source>
        <tissue evidence="6">Adult mites</tissue>
    </source>
</reference>